<keyword evidence="1" id="KW-1133">Transmembrane helix</keyword>
<feature type="transmembrane region" description="Helical" evidence="1">
    <location>
        <begin position="267"/>
        <end position="291"/>
    </location>
</feature>
<protein>
    <submittedName>
        <fullName evidence="2">Transmembrane domain-containing protein</fullName>
    </submittedName>
</protein>
<evidence type="ECO:0000313" key="2">
    <source>
        <dbReference type="EMBL" id="JAP95256.1"/>
    </source>
</evidence>
<feature type="transmembrane region" description="Helical" evidence="1">
    <location>
        <begin position="303"/>
        <end position="327"/>
    </location>
</feature>
<organism evidence="2">
    <name type="scientific">Trepomonas sp. PC1</name>
    <dbReference type="NCBI Taxonomy" id="1076344"/>
    <lineage>
        <taxon>Eukaryota</taxon>
        <taxon>Metamonada</taxon>
        <taxon>Diplomonadida</taxon>
        <taxon>Hexamitidae</taxon>
        <taxon>Hexamitinae</taxon>
        <taxon>Trepomonas</taxon>
    </lineage>
</organism>
<feature type="transmembrane region" description="Helical" evidence="1">
    <location>
        <begin position="81"/>
        <end position="103"/>
    </location>
</feature>
<keyword evidence="1 2" id="KW-0812">Transmembrane</keyword>
<feature type="non-terminal residue" evidence="2">
    <location>
        <position position="1"/>
    </location>
</feature>
<feature type="transmembrane region" description="Helical" evidence="1">
    <location>
        <begin position="193"/>
        <end position="210"/>
    </location>
</feature>
<feature type="transmembrane region" description="Helical" evidence="1">
    <location>
        <begin position="231"/>
        <end position="255"/>
    </location>
</feature>
<proteinExistence type="predicted"/>
<name>A0A146KIK1_9EUKA</name>
<accession>A0A146KIK1</accession>
<gene>
    <name evidence="2" type="ORF">TPC1_11820</name>
</gene>
<sequence length="397" mass="46168">QRQSWFKNAFVESVFWTLVNFVFAFAFGIVTIYFSYLFTGMNPINYYNASPNIQTEIACYADSLRPIMNLRPIARACKQKGAWFAFFLFYGMQVVVGVTAYWVQRLWLQASYPLASGGQISATILHHQVMSFVLCTSIELWSNDEWTTMEPLSKTLALIGGSWLLWVVQKGDVMSATDLDTHDAYNFFHAGNSLWTSIVLTNLLWCNIFLDMPWDTYKPFKTMKRRFGNMGVLIICVAIVQWWIIYGIALLVFGLDVLDTYMKRCEATWTLLCYTWQAFTIVGSGVSPYLWRSLKNTIHNQFWLWFVYCVCCLALGIIFTIVLYLYYTGFLDGVLISKTLHVPHTHSYANPGYAFSFATANVPYTYYIMKTWVNQHLDHNLHQQREDHPEEYERKLE</sequence>
<keyword evidence="1" id="KW-0472">Membrane</keyword>
<reference evidence="2" key="1">
    <citation type="submission" date="2015-07" db="EMBL/GenBank/DDBJ databases">
        <title>Adaptation to a free-living lifestyle via gene acquisitions in the diplomonad Trepomonas sp. PC1.</title>
        <authorList>
            <person name="Xu F."/>
            <person name="Jerlstrom-Hultqvist J."/>
            <person name="Kolisko M."/>
            <person name="Simpson A.G.B."/>
            <person name="Roger A.J."/>
            <person name="Svard S.G."/>
            <person name="Andersson J.O."/>
        </authorList>
    </citation>
    <scope>NUCLEOTIDE SEQUENCE</scope>
    <source>
        <strain evidence="2">PC1</strain>
    </source>
</reference>
<evidence type="ECO:0000256" key="1">
    <source>
        <dbReference type="SAM" id="Phobius"/>
    </source>
</evidence>
<dbReference type="EMBL" id="GDID01001350">
    <property type="protein sequence ID" value="JAP95256.1"/>
    <property type="molecule type" value="Transcribed_RNA"/>
</dbReference>
<feature type="transmembrane region" description="Helical" evidence="1">
    <location>
        <begin position="14"/>
        <end position="38"/>
    </location>
</feature>
<dbReference type="AlphaFoldDB" id="A0A146KIK1"/>